<dbReference type="RefSeq" id="WP_235120304.1">
    <property type="nucleotide sequence ID" value="NZ_CP090978.1"/>
</dbReference>
<sequence length="79" mass="8456">MAGRLVPYSSCMSMIDGGIMVTASTYGLIPSALKLSNLSVLFIGILLGTTVLTLMEKLVPHVDLNHSDASMDRSRALLF</sequence>
<keyword evidence="1" id="KW-0812">Transmembrane</keyword>
<dbReference type="Proteomes" id="UP001649230">
    <property type="component" value="Chromosome"/>
</dbReference>
<reference evidence="2 3" key="1">
    <citation type="journal article" date="2024" name="Int. J. Syst. Evol. Microbiol.">
        <title>Paenibacillus hexagrammi sp. nov., a novel bacterium isolated from the gut content of Hexagrammos agrammus.</title>
        <authorList>
            <person name="Jung H.K."/>
            <person name="Kim D.G."/>
            <person name="Zin H."/>
            <person name="Park J."/>
            <person name="Jung H."/>
            <person name="Kim Y.O."/>
            <person name="Kong H.J."/>
            <person name="Kim J.W."/>
            <person name="Kim Y.S."/>
        </authorList>
    </citation>
    <scope>NUCLEOTIDE SEQUENCE [LARGE SCALE GENOMIC DNA]</scope>
    <source>
        <strain evidence="2 3">YPD9-1</strain>
    </source>
</reference>
<dbReference type="EMBL" id="CP090978">
    <property type="protein sequence ID" value="UJF33913.1"/>
    <property type="molecule type" value="Genomic_DNA"/>
</dbReference>
<evidence type="ECO:0000313" key="2">
    <source>
        <dbReference type="EMBL" id="UJF33913.1"/>
    </source>
</evidence>
<gene>
    <name evidence="2" type="ORF">L0M14_01245</name>
</gene>
<evidence type="ECO:0000313" key="3">
    <source>
        <dbReference type="Proteomes" id="UP001649230"/>
    </source>
</evidence>
<protein>
    <submittedName>
        <fullName evidence="2">Uncharacterized protein</fullName>
    </submittedName>
</protein>
<name>A0ABY3SKB2_9BACL</name>
<evidence type="ECO:0000256" key="1">
    <source>
        <dbReference type="SAM" id="Phobius"/>
    </source>
</evidence>
<keyword evidence="1" id="KW-1133">Transmembrane helix</keyword>
<keyword evidence="3" id="KW-1185">Reference proteome</keyword>
<feature type="transmembrane region" description="Helical" evidence="1">
    <location>
        <begin position="12"/>
        <end position="29"/>
    </location>
</feature>
<accession>A0ABY3SKB2</accession>
<keyword evidence="1" id="KW-0472">Membrane</keyword>
<feature type="transmembrane region" description="Helical" evidence="1">
    <location>
        <begin position="35"/>
        <end position="55"/>
    </location>
</feature>
<organism evidence="2 3">
    <name type="scientific">Paenibacillus hexagrammi</name>
    <dbReference type="NCBI Taxonomy" id="2908839"/>
    <lineage>
        <taxon>Bacteria</taxon>
        <taxon>Bacillati</taxon>
        <taxon>Bacillota</taxon>
        <taxon>Bacilli</taxon>
        <taxon>Bacillales</taxon>
        <taxon>Paenibacillaceae</taxon>
        <taxon>Paenibacillus</taxon>
    </lineage>
</organism>
<proteinExistence type="predicted"/>